<dbReference type="PANTHER" id="PTHR13903:SF8">
    <property type="entry name" value="PIRIN"/>
    <property type="match status" value="1"/>
</dbReference>
<keyword evidence="2" id="KW-0479">Metal-binding</keyword>
<evidence type="ECO:0000256" key="1">
    <source>
        <dbReference type="ARBA" id="ARBA00008416"/>
    </source>
</evidence>
<evidence type="ECO:0000256" key="2">
    <source>
        <dbReference type="PIRSR" id="PIRSR006232-1"/>
    </source>
</evidence>
<dbReference type="GO" id="GO:0046872">
    <property type="term" value="F:metal ion binding"/>
    <property type="evidence" value="ECO:0007669"/>
    <property type="project" value="UniProtKB-KW"/>
</dbReference>
<feature type="region of interest" description="Disordered" evidence="4">
    <location>
        <begin position="1"/>
        <end position="33"/>
    </location>
</feature>
<feature type="compositionally biased region" description="Basic residues" evidence="4">
    <location>
        <begin position="20"/>
        <end position="29"/>
    </location>
</feature>
<feature type="binding site" evidence="2">
    <location>
        <position position="116"/>
    </location>
    <ligand>
        <name>Fe cation</name>
        <dbReference type="ChEBI" id="CHEBI:24875"/>
    </ligand>
</feature>
<comment type="cofactor">
    <cofactor evidence="2">
        <name>Fe cation</name>
        <dbReference type="ChEBI" id="CHEBI:24875"/>
    </cofactor>
    <text evidence="2">Binds 1 Fe cation per subunit.</text>
</comment>
<evidence type="ECO:0000256" key="4">
    <source>
        <dbReference type="SAM" id="MobiDB-lite"/>
    </source>
</evidence>
<feature type="binding site" evidence="2">
    <location>
        <position position="69"/>
    </location>
    <ligand>
        <name>Fe cation</name>
        <dbReference type="ChEBI" id="CHEBI:24875"/>
    </ligand>
</feature>
<evidence type="ECO:0000313" key="7">
    <source>
        <dbReference type="Proteomes" id="UP000035489"/>
    </source>
</evidence>
<reference evidence="6 7" key="1">
    <citation type="submission" date="2015-05" db="EMBL/GenBank/DDBJ databases">
        <title>Draft genome sequence of Microvirga vignae strain BR3299, a novel nitrogen fixing bacteria isolated from Brazil semi-aired region.</title>
        <authorList>
            <person name="Zilli J.E."/>
            <person name="Passos S.R."/>
            <person name="Leite J."/>
            <person name="Baldani J.I."/>
            <person name="Xavier G.R."/>
            <person name="Rumjaneck N.G."/>
            <person name="Simoes-Araujo J.L."/>
        </authorList>
    </citation>
    <scope>NUCLEOTIDE SEQUENCE [LARGE SCALE GENOMIC DNA]</scope>
    <source>
        <strain evidence="6 7">BR3299</strain>
    </source>
</reference>
<protein>
    <submittedName>
        <fullName evidence="6">Pirin</fullName>
    </submittedName>
</protein>
<proteinExistence type="inferred from homology"/>
<evidence type="ECO:0000256" key="3">
    <source>
        <dbReference type="RuleBase" id="RU003457"/>
    </source>
</evidence>
<name>A0A0H1RCI0_9HYPH</name>
<dbReference type="InterPro" id="IPR012093">
    <property type="entry name" value="Pirin"/>
</dbReference>
<dbReference type="InterPro" id="IPR003829">
    <property type="entry name" value="Pirin_N_dom"/>
</dbReference>
<dbReference type="SUPFAM" id="SSF51182">
    <property type="entry name" value="RmlC-like cupins"/>
    <property type="match status" value="1"/>
</dbReference>
<dbReference type="PANTHER" id="PTHR13903">
    <property type="entry name" value="PIRIN-RELATED"/>
    <property type="match status" value="1"/>
</dbReference>
<organism evidence="6 7">
    <name type="scientific">Microvirga vignae</name>
    <dbReference type="NCBI Taxonomy" id="1225564"/>
    <lineage>
        <taxon>Bacteria</taxon>
        <taxon>Pseudomonadati</taxon>
        <taxon>Pseudomonadota</taxon>
        <taxon>Alphaproteobacteria</taxon>
        <taxon>Hyphomicrobiales</taxon>
        <taxon>Methylobacteriaceae</taxon>
        <taxon>Microvirga</taxon>
    </lineage>
</organism>
<evidence type="ECO:0000313" key="6">
    <source>
        <dbReference type="EMBL" id="KLK92566.1"/>
    </source>
</evidence>
<dbReference type="STRING" id="1225564.AA309_12680"/>
<dbReference type="OrthoDB" id="9780903at2"/>
<dbReference type="Pfam" id="PF02678">
    <property type="entry name" value="Pirin"/>
    <property type="match status" value="1"/>
</dbReference>
<dbReference type="AlphaFoldDB" id="A0A0H1RCI0"/>
<sequence>MSATAIREAAPPTLAPSSRKMVHRTRGRGHGPIVRLMSPSDLGEHLKPFVFLDLFEADMRAMSRGMSIHPHSGIATVTVFTDGDVTFDDPEAGHGTIGYGGVEWMRAGGGVWHGQELSAGASATVQGFQLWVALPPELENGEPESQYIEADAMARAGPAHVIVGAYGGTASPVRAPGGINYLLVTLKPGERWTYEPPAGHSVAWVAVAKGGLLASEQLSKGDMAIFEAGEAPIMLQGGEGSGTTFVLGSAVPHPHDLHLGYYSVHTSAQALAAGERRIEELGERLRAAGNRRTASGSTPVFR</sequence>
<evidence type="ECO:0000259" key="5">
    <source>
        <dbReference type="Pfam" id="PF02678"/>
    </source>
</evidence>
<comment type="similarity">
    <text evidence="1 3">Belongs to the pirin family.</text>
</comment>
<dbReference type="PIRSF" id="PIRSF006232">
    <property type="entry name" value="Pirin"/>
    <property type="match status" value="1"/>
</dbReference>
<comment type="caution">
    <text evidence="6">The sequence shown here is derived from an EMBL/GenBank/DDBJ whole genome shotgun (WGS) entry which is preliminary data.</text>
</comment>
<dbReference type="RefSeq" id="WP_047189386.1">
    <property type="nucleotide sequence ID" value="NZ_LCYG01000032.1"/>
</dbReference>
<dbReference type="InterPro" id="IPR011051">
    <property type="entry name" value="RmlC_Cupin_sf"/>
</dbReference>
<dbReference type="PATRIC" id="fig|1225564.3.peg.3360"/>
<dbReference type="Gene3D" id="2.60.120.10">
    <property type="entry name" value="Jelly Rolls"/>
    <property type="match status" value="1"/>
</dbReference>
<dbReference type="InterPro" id="IPR014710">
    <property type="entry name" value="RmlC-like_jellyroll"/>
</dbReference>
<keyword evidence="2" id="KW-0408">Iron</keyword>
<gene>
    <name evidence="6" type="ORF">AA309_12680</name>
</gene>
<dbReference type="EMBL" id="LCYG01000032">
    <property type="protein sequence ID" value="KLK92566.1"/>
    <property type="molecule type" value="Genomic_DNA"/>
</dbReference>
<feature type="binding site" evidence="2">
    <location>
        <position position="113"/>
    </location>
    <ligand>
        <name>Fe cation</name>
        <dbReference type="ChEBI" id="CHEBI:24875"/>
    </ligand>
</feature>
<feature type="domain" description="Pirin N-terminal" evidence="5">
    <location>
        <begin position="42"/>
        <end position="132"/>
    </location>
</feature>
<dbReference type="Proteomes" id="UP000035489">
    <property type="component" value="Unassembled WGS sequence"/>
</dbReference>
<keyword evidence="7" id="KW-1185">Reference proteome</keyword>
<feature type="binding site" evidence="2">
    <location>
        <position position="71"/>
    </location>
    <ligand>
        <name>Fe cation</name>
        <dbReference type="ChEBI" id="CHEBI:24875"/>
    </ligand>
</feature>
<accession>A0A0H1RCI0</accession>